<dbReference type="PANTHER" id="PTHR10000">
    <property type="entry name" value="PHOSPHOSERINE PHOSPHATASE"/>
    <property type="match status" value="1"/>
</dbReference>
<dbReference type="GO" id="GO:0016791">
    <property type="term" value="F:phosphatase activity"/>
    <property type="evidence" value="ECO:0007669"/>
    <property type="project" value="TreeGrafter"/>
</dbReference>
<evidence type="ECO:0000313" key="1">
    <source>
        <dbReference type="EMBL" id="AAV60207.1"/>
    </source>
</evidence>
<dbReference type="HOGENOM" id="CLU_044146_0_1_9"/>
<dbReference type="Proteomes" id="UP000001170">
    <property type="component" value="Chromosome"/>
</dbReference>
<gene>
    <name evidence="1" type="ordered locus">stu0497</name>
</gene>
<dbReference type="SUPFAM" id="SSF56784">
    <property type="entry name" value="HAD-like"/>
    <property type="match status" value="1"/>
</dbReference>
<dbReference type="Pfam" id="PF08282">
    <property type="entry name" value="Hydrolase_3"/>
    <property type="match status" value="1"/>
</dbReference>
<dbReference type="SFLD" id="SFLDG01144">
    <property type="entry name" value="C2.B.4:_PGP_Like"/>
    <property type="match status" value="1"/>
</dbReference>
<dbReference type="eggNOG" id="COG0561">
    <property type="taxonomic scope" value="Bacteria"/>
</dbReference>
<dbReference type="AlphaFoldDB" id="Q5M5H8"/>
<reference evidence="1 2" key="1">
    <citation type="journal article" date="2004" name="Nat. Biotechnol.">
        <title>Complete sequence and comparative genome analysis of the dairy bacterium Streptococcus thermophilus.</title>
        <authorList>
            <person name="Bolotin A."/>
            <person name="Quinquis B."/>
            <person name="Renault P."/>
            <person name="Sorokin A."/>
            <person name="Ehrlich S.D."/>
            <person name="Kulakauskas S."/>
            <person name="Lapidus A."/>
            <person name="Goltsman E."/>
            <person name="Mazur M."/>
            <person name="Pusch G.D."/>
            <person name="Fonstein M."/>
            <person name="Overbeek R."/>
            <person name="Kyprides N."/>
            <person name="Purnelle B."/>
            <person name="Prozzi D."/>
            <person name="Ngui K."/>
            <person name="Masuy D."/>
            <person name="Hancy F."/>
            <person name="Burteau S."/>
            <person name="Boutry M."/>
            <person name="Delcour J."/>
            <person name="Goffeau A."/>
            <person name="Hols P."/>
        </authorList>
    </citation>
    <scope>NUCLEOTIDE SEQUENCE [LARGE SCALE GENOMIC DNA]</scope>
    <source>
        <strain evidence="2">ATCC BAA-250 / LMG 18311</strain>
    </source>
</reference>
<dbReference type="InterPro" id="IPR036412">
    <property type="entry name" value="HAD-like_sf"/>
</dbReference>
<dbReference type="STRING" id="264199.stu0497"/>
<dbReference type="InterPro" id="IPR023214">
    <property type="entry name" value="HAD_sf"/>
</dbReference>
<evidence type="ECO:0000313" key="2">
    <source>
        <dbReference type="Proteomes" id="UP000001170"/>
    </source>
</evidence>
<protein>
    <submittedName>
        <fullName evidence="1">Uncharacterized protein</fullName>
    </submittedName>
</protein>
<dbReference type="CDD" id="cd07516">
    <property type="entry name" value="HAD_Pase"/>
    <property type="match status" value="1"/>
</dbReference>
<organism evidence="1 2">
    <name type="scientific">Streptococcus thermophilus (strain ATCC BAA-250 / LMG 18311)</name>
    <dbReference type="NCBI Taxonomy" id="264199"/>
    <lineage>
        <taxon>Bacteria</taxon>
        <taxon>Bacillati</taxon>
        <taxon>Bacillota</taxon>
        <taxon>Bacilli</taxon>
        <taxon>Lactobacillales</taxon>
        <taxon>Streptococcaceae</taxon>
        <taxon>Streptococcus</taxon>
    </lineage>
</organism>
<dbReference type="GO" id="GO:0005829">
    <property type="term" value="C:cytosol"/>
    <property type="evidence" value="ECO:0007669"/>
    <property type="project" value="TreeGrafter"/>
</dbReference>
<keyword evidence="2" id="KW-1185">Reference proteome</keyword>
<dbReference type="PANTHER" id="PTHR10000:SF8">
    <property type="entry name" value="HAD SUPERFAMILY HYDROLASE-LIKE, TYPE 3"/>
    <property type="match status" value="1"/>
</dbReference>
<dbReference type="InterPro" id="IPR000150">
    <property type="entry name" value="Cof"/>
</dbReference>
<dbReference type="PROSITE" id="PS01229">
    <property type="entry name" value="COF_2"/>
    <property type="match status" value="1"/>
</dbReference>
<dbReference type="SFLD" id="SFLDG01140">
    <property type="entry name" value="C2.B:_Phosphomannomutase_and_P"/>
    <property type="match status" value="1"/>
</dbReference>
<proteinExistence type="predicted"/>
<dbReference type="GO" id="GO:0000287">
    <property type="term" value="F:magnesium ion binding"/>
    <property type="evidence" value="ECO:0007669"/>
    <property type="project" value="TreeGrafter"/>
</dbReference>
<dbReference type="EMBL" id="CP000023">
    <property type="protein sequence ID" value="AAV60207.1"/>
    <property type="molecule type" value="Genomic_DNA"/>
</dbReference>
<accession>Q5M5H8</accession>
<dbReference type="Gene3D" id="3.40.50.1000">
    <property type="entry name" value="HAD superfamily/HAD-like"/>
    <property type="match status" value="1"/>
</dbReference>
<dbReference type="NCBIfam" id="TIGR01484">
    <property type="entry name" value="HAD-SF-IIB"/>
    <property type="match status" value="1"/>
</dbReference>
<dbReference type="Gene3D" id="3.30.1240.10">
    <property type="match status" value="1"/>
</dbReference>
<dbReference type="SFLD" id="SFLDS00003">
    <property type="entry name" value="Haloacid_Dehalogenase"/>
    <property type="match status" value="1"/>
</dbReference>
<dbReference type="KEGG" id="stl:stu0497"/>
<name>Q5M5H8_STRT2</name>
<dbReference type="PROSITE" id="PS01228">
    <property type="entry name" value="COF_1"/>
    <property type="match status" value="1"/>
</dbReference>
<dbReference type="NCBIfam" id="TIGR00099">
    <property type="entry name" value="Cof-subfamily"/>
    <property type="match status" value="1"/>
</dbReference>
<sequence length="285" mass="31689">MTHIRVKKDKKNMNQNQVKLIAIDMDGTLLNSQKEIPEENIKAIQEATAAGIKIVLCTGRPRSGIVPHFEKLGLSEEEFIIMNNGCSTYETKNWTLLESESLSRSEMEELLQACEDFPGVALTFTGEKSYYVVGNEVPELVAYDAGTVFTEAKARSLEEIFEEGQVIFQAMYMAESEPLDAFQNAVQDRLDQSYSTVRSQEYIFEVMPQGATKASGLKHLAEKLDINRDQIMALGDAANDLEMLQFVGQSVAMGNASDDIKSLSKYVTLTNDQAGVAYAIRTWAL</sequence>
<dbReference type="InterPro" id="IPR006379">
    <property type="entry name" value="HAD-SF_hydro_IIB"/>
</dbReference>